<dbReference type="InterPro" id="IPR036397">
    <property type="entry name" value="RNaseH_sf"/>
</dbReference>
<name>A0A9Q8L5G3_PASFU</name>
<reference evidence="9" key="2">
    <citation type="journal article" date="2022" name="Microb. Genom.">
        <title>A chromosome-scale genome assembly of the tomato pathogen Cladosporium fulvum reveals a compartmentalized genome architecture and the presence of a dispensable chromosome.</title>
        <authorList>
            <person name="Zaccaron A.Z."/>
            <person name="Chen L.H."/>
            <person name="Samaras A."/>
            <person name="Stergiopoulos I."/>
        </authorList>
    </citation>
    <scope>NUCLEOTIDE SEQUENCE</scope>
    <source>
        <strain evidence="9">Race5_Kim</strain>
    </source>
</reference>
<evidence type="ECO:0000256" key="6">
    <source>
        <dbReference type="ARBA" id="ARBA00023242"/>
    </source>
</evidence>
<proteinExistence type="inferred from homology"/>
<dbReference type="SUPFAM" id="SSF53098">
    <property type="entry name" value="Ribonuclease H-like"/>
    <property type="match status" value="1"/>
</dbReference>
<dbReference type="InterPro" id="IPR012337">
    <property type="entry name" value="RNaseH-like_sf"/>
</dbReference>
<sequence>MGGGKRSRDQYEADNRMGVAETLSMLRDPDGTSQDSTTPGHDRANGTNGATDGADSGGEWQTVESNRNKKRKKLPKKDGNYPSISHSPHSRLQSFVKISDLQNLILYLLADGTAPQWCSVRHHANVRKVVALMVPGLEAGMFDGKIDLAPSAVEAQQNTGSIDSDEPSKQNAAGEQAAQDDSGRLRASPDDYYPVKLKSDSVPESLRPLADMFEHIWPIKAPGDDKYAKMHSPLAAMLTAPILKTKEEKKAKGPQPPTEGKNWQNKRTPVTELLATTEELLEEGYTMHPAHFADSLSADAESARRVSAKTTTDDGWFDTTNIPSLASGDAAEKDIQQGSVTAGRKVLAMDCEMCITSPAGVTPQVFSLTRVSLVDWDGQVVLDELVKPANPITDYLTPYSGITKAMLEDVTTTLDDIQQKLSTILTPQTILIGHSLVSDLNALHIAHPFIIDTALLYPHPRGPPLKSSLKYLSQKYLSREIQKGHGSTGHNSIEDARACLDLVKQKCEKGKAWGTPGASGESVFKRLSRSTRPKRDKINPSGEDEPRLGAIVDWGDPTRGYGAQAKVAIGCEHDADVVTGIKSALTGAEDGKKIPAGGCDFVWARFRELEAHRGWWNKSKLVDSEALRSTTATDAAEKSLEEIVKQTVQHITDVYESLPPCSALVVYSGSADPRELTEMQALQQKFKEEYRVKKWDQLSVQWTDVEEQKLRRACELARRGVGFITVK</sequence>
<dbReference type="InterPro" id="IPR034922">
    <property type="entry name" value="REX1-like_exo"/>
</dbReference>
<dbReference type="FunFam" id="3.30.420.10:FF:000019">
    <property type="entry name" value="RNA exonuclease NEF-sp"/>
    <property type="match status" value="1"/>
</dbReference>
<dbReference type="CDD" id="cd06145">
    <property type="entry name" value="REX1_like"/>
    <property type="match status" value="1"/>
</dbReference>
<reference evidence="9" key="1">
    <citation type="submission" date="2021-12" db="EMBL/GenBank/DDBJ databases">
        <authorList>
            <person name="Zaccaron A."/>
            <person name="Stergiopoulos I."/>
        </authorList>
    </citation>
    <scope>NUCLEOTIDE SEQUENCE</scope>
    <source>
        <strain evidence="9">Race5_Kim</strain>
    </source>
</reference>
<dbReference type="GO" id="GO:0003676">
    <property type="term" value="F:nucleic acid binding"/>
    <property type="evidence" value="ECO:0007669"/>
    <property type="project" value="InterPro"/>
</dbReference>
<evidence type="ECO:0000256" key="1">
    <source>
        <dbReference type="ARBA" id="ARBA00004123"/>
    </source>
</evidence>
<dbReference type="InterPro" id="IPR047021">
    <property type="entry name" value="REXO1/3/4-like"/>
</dbReference>
<keyword evidence="5" id="KW-0269">Exonuclease</keyword>
<keyword evidence="10" id="KW-1185">Reference proteome</keyword>
<feature type="region of interest" description="Disordered" evidence="7">
    <location>
        <begin position="527"/>
        <end position="551"/>
    </location>
</feature>
<evidence type="ECO:0000256" key="2">
    <source>
        <dbReference type="ARBA" id="ARBA00006357"/>
    </source>
</evidence>
<dbReference type="OMA" id="HKAGPPF"/>
<dbReference type="GO" id="GO:0004527">
    <property type="term" value="F:exonuclease activity"/>
    <property type="evidence" value="ECO:0007669"/>
    <property type="project" value="UniProtKB-KW"/>
</dbReference>
<evidence type="ECO:0000259" key="8">
    <source>
        <dbReference type="SMART" id="SM00479"/>
    </source>
</evidence>
<dbReference type="Gene3D" id="3.30.420.10">
    <property type="entry name" value="Ribonuclease H-like superfamily/Ribonuclease H"/>
    <property type="match status" value="1"/>
</dbReference>
<evidence type="ECO:0000313" key="10">
    <source>
        <dbReference type="Proteomes" id="UP000756132"/>
    </source>
</evidence>
<evidence type="ECO:0000256" key="5">
    <source>
        <dbReference type="ARBA" id="ARBA00022839"/>
    </source>
</evidence>
<dbReference type="Pfam" id="PF00929">
    <property type="entry name" value="RNase_T"/>
    <property type="match status" value="1"/>
</dbReference>
<dbReference type="GeneID" id="71981929"/>
<keyword evidence="6" id="KW-0539">Nucleus</keyword>
<dbReference type="PANTHER" id="PTHR12801">
    <property type="entry name" value="RNA EXONUCLEASE REXO1 / RECO3 FAMILY MEMBER-RELATED"/>
    <property type="match status" value="1"/>
</dbReference>
<feature type="compositionally biased region" description="Polar residues" evidence="7">
    <location>
        <begin position="31"/>
        <end position="50"/>
    </location>
</feature>
<evidence type="ECO:0000256" key="7">
    <source>
        <dbReference type="SAM" id="MobiDB-lite"/>
    </source>
</evidence>
<feature type="domain" description="Exonuclease" evidence="8">
    <location>
        <begin position="345"/>
        <end position="512"/>
    </location>
</feature>
<dbReference type="SMART" id="SM00479">
    <property type="entry name" value="EXOIII"/>
    <property type="match status" value="1"/>
</dbReference>
<feature type="compositionally biased region" description="Basic and acidic residues" evidence="7">
    <location>
        <begin position="1"/>
        <end position="15"/>
    </location>
</feature>
<evidence type="ECO:0000313" key="9">
    <source>
        <dbReference type="EMBL" id="UJO11193.1"/>
    </source>
</evidence>
<feature type="region of interest" description="Disordered" evidence="7">
    <location>
        <begin position="1"/>
        <end position="88"/>
    </location>
</feature>
<gene>
    <name evidence="9" type="ORF">CLAFUR5_02051</name>
</gene>
<protein>
    <recommendedName>
        <fullName evidence="8">Exonuclease domain-containing protein</fullName>
    </recommendedName>
</protein>
<comment type="subcellular location">
    <subcellularLocation>
        <location evidence="1">Nucleus</location>
    </subcellularLocation>
</comment>
<dbReference type="EMBL" id="CP090163">
    <property type="protein sequence ID" value="UJO11193.1"/>
    <property type="molecule type" value="Genomic_DNA"/>
</dbReference>
<accession>A0A9Q8L5G3</accession>
<keyword evidence="4" id="KW-0378">Hydrolase</keyword>
<dbReference type="Proteomes" id="UP000756132">
    <property type="component" value="Chromosome 1"/>
</dbReference>
<organism evidence="9 10">
    <name type="scientific">Passalora fulva</name>
    <name type="common">Tomato leaf mold</name>
    <name type="synonym">Cladosporium fulvum</name>
    <dbReference type="NCBI Taxonomy" id="5499"/>
    <lineage>
        <taxon>Eukaryota</taxon>
        <taxon>Fungi</taxon>
        <taxon>Dikarya</taxon>
        <taxon>Ascomycota</taxon>
        <taxon>Pezizomycotina</taxon>
        <taxon>Dothideomycetes</taxon>
        <taxon>Dothideomycetidae</taxon>
        <taxon>Mycosphaerellales</taxon>
        <taxon>Mycosphaerellaceae</taxon>
        <taxon>Fulvia</taxon>
    </lineage>
</organism>
<feature type="region of interest" description="Disordered" evidence="7">
    <location>
        <begin position="154"/>
        <end position="199"/>
    </location>
</feature>
<comment type="similarity">
    <text evidence="2">Belongs to the REXO1/REXO3 family.</text>
</comment>
<dbReference type="RefSeq" id="XP_047755559.1">
    <property type="nucleotide sequence ID" value="XM_047901199.1"/>
</dbReference>
<evidence type="ECO:0000256" key="3">
    <source>
        <dbReference type="ARBA" id="ARBA00022722"/>
    </source>
</evidence>
<dbReference type="InterPro" id="IPR013520">
    <property type="entry name" value="Ribonucl_H"/>
</dbReference>
<keyword evidence="3" id="KW-0540">Nuclease</keyword>
<dbReference type="OrthoDB" id="206335at2759"/>
<evidence type="ECO:0000256" key="4">
    <source>
        <dbReference type="ARBA" id="ARBA00022801"/>
    </source>
</evidence>
<dbReference type="PANTHER" id="PTHR12801:SF115">
    <property type="entry name" value="FI18136P1-RELATED"/>
    <property type="match status" value="1"/>
</dbReference>
<dbReference type="KEGG" id="ffu:CLAFUR5_02051"/>
<dbReference type="GO" id="GO:0005634">
    <property type="term" value="C:nucleus"/>
    <property type="evidence" value="ECO:0007669"/>
    <property type="project" value="UniProtKB-SubCell"/>
</dbReference>
<dbReference type="AlphaFoldDB" id="A0A9Q8L5G3"/>